<comment type="caution">
    <text evidence="1">The sequence shown here is derived from an EMBL/GenBank/DDBJ whole genome shotgun (WGS) entry which is preliminary data.</text>
</comment>
<dbReference type="EMBL" id="CM042018">
    <property type="protein sequence ID" value="KAI3828561.1"/>
    <property type="molecule type" value="Genomic_DNA"/>
</dbReference>
<organism evidence="1 2">
    <name type="scientific">Smallanthus sonchifolius</name>
    <dbReference type="NCBI Taxonomy" id="185202"/>
    <lineage>
        <taxon>Eukaryota</taxon>
        <taxon>Viridiplantae</taxon>
        <taxon>Streptophyta</taxon>
        <taxon>Embryophyta</taxon>
        <taxon>Tracheophyta</taxon>
        <taxon>Spermatophyta</taxon>
        <taxon>Magnoliopsida</taxon>
        <taxon>eudicotyledons</taxon>
        <taxon>Gunneridae</taxon>
        <taxon>Pentapetalae</taxon>
        <taxon>asterids</taxon>
        <taxon>campanulids</taxon>
        <taxon>Asterales</taxon>
        <taxon>Asteraceae</taxon>
        <taxon>Asteroideae</taxon>
        <taxon>Heliantheae alliance</taxon>
        <taxon>Millerieae</taxon>
        <taxon>Smallanthus</taxon>
    </lineage>
</organism>
<reference evidence="1 2" key="2">
    <citation type="journal article" date="2022" name="Mol. Ecol. Resour.">
        <title>The genomes of chicory, endive, great burdock and yacon provide insights into Asteraceae paleo-polyploidization history and plant inulin production.</title>
        <authorList>
            <person name="Fan W."/>
            <person name="Wang S."/>
            <person name="Wang H."/>
            <person name="Wang A."/>
            <person name="Jiang F."/>
            <person name="Liu H."/>
            <person name="Zhao H."/>
            <person name="Xu D."/>
            <person name="Zhang Y."/>
        </authorList>
    </citation>
    <scope>NUCLEOTIDE SEQUENCE [LARGE SCALE GENOMIC DNA]</scope>
    <source>
        <strain evidence="2">cv. Yunnan</strain>
        <tissue evidence="1">Leaves</tissue>
    </source>
</reference>
<evidence type="ECO:0000313" key="2">
    <source>
        <dbReference type="Proteomes" id="UP001056120"/>
    </source>
</evidence>
<accession>A0ACB9K8G5</accession>
<keyword evidence="2" id="KW-1185">Reference proteome</keyword>
<reference evidence="2" key="1">
    <citation type="journal article" date="2022" name="Mol. Ecol. Resour.">
        <title>The genomes of chicory, endive, great burdock and yacon provide insights into Asteraceae palaeo-polyploidization history and plant inulin production.</title>
        <authorList>
            <person name="Fan W."/>
            <person name="Wang S."/>
            <person name="Wang H."/>
            <person name="Wang A."/>
            <person name="Jiang F."/>
            <person name="Liu H."/>
            <person name="Zhao H."/>
            <person name="Xu D."/>
            <person name="Zhang Y."/>
        </authorList>
    </citation>
    <scope>NUCLEOTIDE SEQUENCE [LARGE SCALE GENOMIC DNA]</scope>
    <source>
        <strain evidence="2">cv. Yunnan</strain>
    </source>
</reference>
<proteinExistence type="predicted"/>
<name>A0ACB9K8G5_9ASTR</name>
<sequence length="91" mass="10299">MEGAVFHVVHELQDVLTPSILDTLMISMTNLDGQSGHEIAILHRLIKVGPKSQNCITESNKLLLKNVFNQRLHLHIETKEPMDPCSPRGYR</sequence>
<dbReference type="Proteomes" id="UP001056120">
    <property type="component" value="Linkage Group LG01"/>
</dbReference>
<gene>
    <name evidence="1" type="ORF">L1987_02663</name>
</gene>
<protein>
    <submittedName>
        <fullName evidence="1">Uncharacterized protein</fullName>
    </submittedName>
</protein>
<evidence type="ECO:0000313" key="1">
    <source>
        <dbReference type="EMBL" id="KAI3828561.1"/>
    </source>
</evidence>